<dbReference type="AlphaFoldDB" id="A0A3M8AU08"/>
<accession>A0A3M8AU08</accession>
<dbReference type="InterPro" id="IPR003343">
    <property type="entry name" value="Big_2"/>
</dbReference>
<sequence length="379" mass="42066">MYMINLFQSNPDDFQYILDTIGQNVQINNQSVKVVISNTTLSTDVDDKKISTLTPIERGDIVHYNNEDWLIISEVNGQRNGRYRAFMRVCDYPIKINFGIVKEFPAIVDGRVFDVETGQYMTLPASKILVTLQENQETLEIEAGQRFIKMGRAWKVEAIDRTHKGLLRLWCKQDQFNSAVDDVENEIADARKYVYVVDITNTETTIQQENTLQLNVSVTLNGQSVSGMAITFSSSDTNIATVDTSGLVTAVNPGTVTITAALAEKSDVKDTITLTVEAVQQDNYVLTIVGDPDMRVTQTKTWNAVLTNNGQQVSMQPATWSITNTTGGTTDLVTITNQSNKSCTLKANSNNKTGYFKLICTLNDGSLTSEKQILVKSLI</sequence>
<dbReference type="EMBL" id="RHHN01000042">
    <property type="protein sequence ID" value="RNB54115.1"/>
    <property type="molecule type" value="Genomic_DNA"/>
</dbReference>
<dbReference type="OrthoDB" id="2533640at2"/>
<comment type="caution">
    <text evidence="2">The sequence shown here is derived from an EMBL/GenBank/DDBJ whole genome shotgun (WGS) entry which is preliminary data.</text>
</comment>
<dbReference type="Pfam" id="PF02368">
    <property type="entry name" value="Big_2"/>
    <property type="match status" value="1"/>
</dbReference>
<dbReference type="SMART" id="SM00635">
    <property type="entry name" value="BID_2"/>
    <property type="match status" value="1"/>
</dbReference>
<name>A0A3M8AU08_9BACL</name>
<evidence type="ECO:0000313" key="3">
    <source>
        <dbReference type="Proteomes" id="UP000276178"/>
    </source>
</evidence>
<reference evidence="2 3" key="1">
    <citation type="submission" date="2018-10" db="EMBL/GenBank/DDBJ databases">
        <title>Phylogenomics of Brevibacillus.</title>
        <authorList>
            <person name="Dunlap C."/>
        </authorList>
    </citation>
    <scope>NUCLEOTIDE SEQUENCE [LARGE SCALE GENOMIC DNA]</scope>
    <source>
        <strain evidence="2 3">NRRL NRS 1219</strain>
    </source>
</reference>
<organism evidence="2 3">
    <name type="scientific">Brevibacillus agri</name>
    <dbReference type="NCBI Taxonomy" id="51101"/>
    <lineage>
        <taxon>Bacteria</taxon>
        <taxon>Bacillati</taxon>
        <taxon>Bacillota</taxon>
        <taxon>Bacilli</taxon>
        <taxon>Bacillales</taxon>
        <taxon>Paenibacillaceae</taxon>
        <taxon>Brevibacillus</taxon>
    </lineage>
</organism>
<proteinExistence type="predicted"/>
<evidence type="ECO:0000313" key="2">
    <source>
        <dbReference type="EMBL" id="RNB54115.1"/>
    </source>
</evidence>
<gene>
    <name evidence="2" type="ORF">EB820_14475</name>
</gene>
<feature type="domain" description="BIG2" evidence="1">
    <location>
        <begin position="193"/>
        <end position="272"/>
    </location>
</feature>
<dbReference type="InterPro" id="IPR008964">
    <property type="entry name" value="Invasin/intimin_cell_adhesion"/>
</dbReference>
<protein>
    <submittedName>
        <fullName evidence="2">Ig-like domain-containing protein</fullName>
    </submittedName>
</protein>
<dbReference type="SUPFAM" id="SSF49373">
    <property type="entry name" value="Invasin/intimin cell-adhesion fragments"/>
    <property type="match status" value="1"/>
</dbReference>
<dbReference type="Gene3D" id="2.60.40.1080">
    <property type="match status" value="1"/>
</dbReference>
<evidence type="ECO:0000259" key="1">
    <source>
        <dbReference type="SMART" id="SM00635"/>
    </source>
</evidence>
<dbReference type="Proteomes" id="UP000276178">
    <property type="component" value="Unassembled WGS sequence"/>
</dbReference>